<comment type="caution">
    <text evidence="2">The sequence shown here is derived from an EMBL/GenBank/DDBJ whole genome shotgun (WGS) entry which is preliminary data.</text>
</comment>
<proteinExistence type="predicted"/>
<sequence length="312" mass="34120">MTDQAHEILGSLTGRAEGASLEPLGATVMSPMHLAVENDLWLVRFADGEAAVLRILRADMAADFDAEAMIAGARAAAVAGAGPAVLAHDAGHRALLLEHLGQGWRTATMSDLYDAGTRRGILTAMQRLHRSDAVGHGFDALARLMDAIDRAEQAGSPLPDDCGWLADAALQIGEAVAARPAKAVPCRNDGASSNVMLHEDGRVLLLDYDQAGMNDPAYDLGVLMAEGSVFEDEAMAWLADVEPQARRPLLFRAQLYGALDDLLWAVRTARHAHVSERIQVEFRKYSEWRFMRARRLLADRRFEWMLRTVREG</sequence>
<dbReference type="SUPFAM" id="SSF56112">
    <property type="entry name" value="Protein kinase-like (PK-like)"/>
    <property type="match status" value="1"/>
</dbReference>
<dbReference type="EMBL" id="JALIDZ010000011">
    <property type="protein sequence ID" value="MCT8974293.1"/>
    <property type="molecule type" value="Genomic_DNA"/>
</dbReference>
<dbReference type="Proteomes" id="UP001320898">
    <property type="component" value="Unassembled WGS sequence"/>
</dbReference>
<gene>
    <name evidence="2" type="ORF">MUB46_20695</name>
</gene>
<name>A0AAW5R6J7_9HYPH</name>
<protein>
    <submittedName>
        <fullName evidence="2">Phosphotransferase</fullName>
    </submittedName>
</protein>
<feature type="domain" description="Aminoglycoside phosphotransferase" evidence="1">
    <location>
        <begin position="36"/>
        <end position="236"/>
    </location>
</feature>
<dbReference type="Pfam" id="PF01636">
    <property type="entry name" value="APH"/>
    <property type="match status" value="1"/>
</dbReference>
<evidence type="ECO:0000313" key="3">
    <source>
        <dbReference type="Proteomes" id="UP001320898"/>
    </source>
</evidence>
<dbReference type="InterPro" id="IPR052077">
    <property type="entry name" value="CcrZ_PhaseVar_Mediator"/>
</dbReference>
<accession>A0AAW5R6J7</accession>
<dbReference type="InterPro" id="IPR011009">
    <property type="entry name" value="Kinase-like_dom_sf"/>
</dbReference>
<reference evidence="2 3" key="1">
    <citation type="submission" date="2022-04" db="EMBL/GenBank/DDBJ databases">
        <authorList>
            <person name="Ye Y.-Q."/>
            <person name="Du Z.-J."/>
        </authorList>
    </citation>
    <scope>NUCLEOTIDE SEQUENCE [LARGE SCALE GENOMIC DNA]</scope>
    <source>
        <strain evidence="2 3">A6E488</strain>
    </source>
</reference>
<dbReference type="PANTHER" id="PTHR40086">
    <property type="entry name" value="PHOSPHOTRANSFERASE YTMP-RELATED"/>
    <property type="match status" value="1"/>
</dbReference>
<dbReference type="AlphaFoldDB" id="A0AAW5R6J7"/>
<dbReference type="InterPro" id="IPR002575">
    <property type="entry name" value="Aminoglycoside_PTrfase"/>
</dbReference>
<dbReference type="RefSeq" id="WP_261617878.1">
    <property type="nucleotide sequence ID" value="NZ_JALIDZ010000011.1"/>
</dbReference>
<dbReference type="PANTHER" id="PTHR40086:SF1">
    <property type="entry name" value="CELL CYCLE REGULATOR CCRZ"/>
    <property type="match status" value="1"/>
</dbReference>
<organism evidence="2 3">
    <name type="scientific">Microbaculum marinisediminis</name>
    <dbReference type="NCBI Taxonomy" id="2931392"/>
    <lineage>
        <taxon>Bacteria</taxon>
        <taxon>Pseudomonadati</taxon>
        <taxon>Pseudomonadota</taxon>
        <taxon>Alphaproteobacteria</taxon>
        <taxon>Hyphomicrobiales</taxon>
        <taxon>Tepidamorphaceae</taxon>
        <taxon>Microbaculum</taxon>
    </lineage>
</organism>
<evidence type="ECO:0000313" key="2">
    <source>
        <dbReference type="EMBL" id="MCT8974293.1"/>
    </source>
</evidence>
<dbReference type="Gene3D" id="3.90.1200.10">
    <property type="match status" value="1"/>
</dbReference>
<keyword evidence="3" id="KW-1185">Reference proteome</keyword>
<evidence type="ECO:0000259" key="1">
    <source>
        <dbReference type="Pfam" id="PF01636"/>
    </source>
</evidence>